<dbReference type="EMBL" id="KQ418719">
    <property type="protein sequence ID" value="KOF86171.1"/>
    <property type="molecule type" value="Genomic_DNA"/>
</dbReference>
<dbReference type="AlphaFoldDB" id="A0A0L8HA59"/>
<name>A0A0L8HA59_OCTBM</name>
<proteinExistence type="predicted"/>
<gene>
    <name evidence="1" type="ORF">OCBIM_22019133mg</name>
</gene>
<sequence>MCLIADCMLGQVNISTYLYYPTHVAGRTLAKIFNSVLLQQQFQQHSKGYFLRSFLLSSVYMFVCLSIRVDRKRGIHGGREGRRKKRSLG</sequence>
<protein>
    <submittedName>
        <fullName evidence="1">Uncharacterized protein</fullName>
    </submittedName>
</protein>
<evidence type="ECO:0000313" key="1">
    <source>
        <dbReference type="EMBL" id="KOF86171.1"/>
    </source>
</evidence>
<reference evidence="1" key="1">
    <citation type="submission" date="2015-07" db="EMBL/GenBank/DDBJ databases">
        <title>MeaNS - Measles Nucleotide Surveillance Program.</title>
        <authorList>
            <person name="Tran T."/>
            <person name="Druce J."/>
        </authorList>
    </citation>
    <scope>NUCLEOTIDE SEQUENCE</scope>
    <source>
        <strain evidence="1">UCB-OBI-ISO-001</strain>
        <tissue evidence="1">Gonad</tissue>
    </source>
</reference>
<organism evidence="1">
    <name type="scientific">Octopus bimaculoides</name>
    <name type="common">California two-spotted octopus</name>
    <dbReference type="NCBI Taxonomy" id="37653"/>
    <lineage>
        <taxon>Eukaryota</taxon>
        <taxon>Metazoa</taxon>
        <taxon>Spiralia</taxon>
        <taxon>Lophotrochozoa</taxon>
        <taxon>Mollusca</taxon>
        <taxon>Cephalopoda</taxon>
        <taxon>Coleoidea</taxon>
        <taxon>Octopodiformes</taxon>
        <taxon>Octopoda</taxon>
        <taxon>Incirrata</taxon>
        <taxon>Octopodidae</taxon>
        <taxon>Octopus</taxon>
    </lineage>
</organism>
<accession>A0A0L8HA59</accession>